<dbReference type="AlphaFoldDB" id="A0A4V2K6V7"/>
<sequence length="124" mass="13479">MYETVSQMNDPQGVPSTVSSLEVGTSLTASTDACHILFNARPATYGFLDLLGSIRTLFRLPVQAVHPRRSVCMRCRSLHADPNPATSTIGSSLIPIYRTKRPSSRGSSSRPNPTVSTCRAQDTR</sequence>
<evidence type="ECO:0000313" key="2">
    <source>
        <dbReference type="EMBL" id="TBU53713.1"/>
    </source>
</evidence>
<keyword evidence="3" id="KW-1185">Reference proteome</keyword>
<protein>
    <submittedName>
        <fullName evidence="2">Uncharacterized protein</fullName>
    </submittedName>
</protein>
<reference evidence="2 3" key="1">
    <citation type="submission" date="2019-01" db="EMBL/GenBank/DDBJ databases">
        <title>Draft genome sequences of three monokaryotic isolates of the white-rot basidiomycete fungus Dichomitus squalens.</title>
        <authorList>
            <consortium name="DOE Joint Genome Institute"/>
            <person name="Lopez S.C."/>
            <person name="Andreopoulos B."/>
            <person name="Pangilinan J."/>
            <person name="Lipzen A."/>
            <person name="Riley R."/>
            <person name="Ahrendt S."/>
            <person name="Ng V."/>
            <person name="Barry K."/>
            <person name="Daum C."/>
            <person name="Grigoriev I.V."/>
            <person name="Hilden K.S."/>
            <person name="Makela M.R."/>
            <person name="de Vries R.P."/>
        </authorList>
    </citation>
    <scope>NUCLEOTIDE SEQUENCE [LARGE SCALE GENOMIC DNA]</scope>
    <source>
        <strain evidence="2 3">CBS 464.89</strain>
    </source>
</reference>
<organism evidence="2 3">
    <name type="scientific">Dichomitus squalens</name>
    <dbReference type="NCBI Taxonomy" id="114155"/>
    <lineage>
        <taxon>Eukaryota</taxon>
        <taxon>Fungi</taxon>
        <taxon>Dikarya</taxon>
        <taxon>Basidiomycota</taxon>
        <taxon>Agaricomycotina</taxon>
        <taxon>Agaricomycetes</taxon>
        <taxon>Polyporales</taxon>
        <taxon>Polyporaceae</taxon>
        <taxon>Dichomitus</taxon>
    </lineage>
</organism>
<proteinExistence type="predicted"/>
<dbReference type="Proteomes" id="UP000292082">
    <property type="component" value="Unassembled WGS sequence"/>
</dbReference>
<feature type="compositionally biased region" description="Polar residues" evidence="1">
    <location>
        <begin position="114"/>
        <end position="124"/>
    </location>
</feature>
<evidence type="ECO:0000256" key="1">
    <source>
        <dbReference type="SAM" id="MobiDB-lite"/>
    </source>
</evidence>
<feature type="region of interest" description="Disordered" evidence="1">
    <location>
        <begin position="86"/>
        <end position="124"/>
    </location>
</feature>
<feature type="compositionally biased region" description="Low complexity" evidence="1">
    <location>
        <begin position="104"/>
        <end position="113"/>
    </location>
</feature>
<accession>A0A4V2K6V7</accession>
<gene>
    <name evidence="2" type="ORF">BD310DRAFT_131815</name>
</gene>
<dbReference type="EMBL" id="ML145206">
    <property type="protein sequence ID" value="TBU53713.1"/>
    <property type="molecule type" value="Genomic_DNA"/>
</dbReference>
<evidence type="ECO:0000313" key="3">
    <source>
        <dbReference type="Proteomes" id="UP000292082"/>
    </source>
</evidence>
<name>A0A4V2K6V7_9APHY</name>